<reference evidence="2" key="1">
    <citation type="journal article" date="2016" name="Sci. Rep.">
        <title>Molecular characterization of firefly nuptial gifts: a multi-omics approach sheds light on postcopulatory sexual selection.</title>
        <authorList>
            <person name="Al-Wathiqui N."/>
            <person name="Fallon T.R."/>
            <person name="South A."/>
            <person name="Weng J.K."/>
            <person name="Lewis S.M."/>
        </authorList>
    </citation>
    <scope>NUCLEOTIDE SEQUENCE</scope>
</reference>
<feature type="transmembrane region" description="Helical" evidence="1">
    <location>
        <begin position="365"/>
        <end position="386"/>
    </location>
</feature>
<keyword evidence="1" id="KW-0472">Membrane</keyword>
<sequence length="413" mass="44586">MFHWRNKGCGKCVKLSSTYTFPKQGASVLPTLIKIVSVLGNILVRSTTNGSSSDMKTGNHESQMKFEIFALNGRNSAKITLPAVNKDARERIFTFEGIEGIDDLPTNTKEFIDLSSLKGETALGIAHEFLFNDTNKMLIEFVLPKDELKGIKSIKDLANFGTFDLGGKLVHNLTAPYQKDKSPNTALIIEENVNGSQPGQYDVFSTDDGKTIIKLSIPKGRSATVLTIGTDENQISVNASTSLMGDTPTEDVAAMELETLNVDGRNISKITLPYSADGNGSVYIVEGLEKLDTISSEGVPESLLPLTSAAIEKKYKPLLNQSGKIIASFKIPTRKNETEDDRPTPTNFAEFVDAFVDAIGVGGTVVVVTGAVANVAILGLASLLLLHRFSNAKFLQAAGLNRACQTYEKITNS</sequence>
<dbReference type="AlphaFoldDB" id="A0A1Y1M338"/>
<organism evidence="2">
    <name type="scientific">Photinus pyralis</name>
    <name type="common">Common eastern firefly</name>
    <name type="synonym">Lampyris pyralis</name>
    <dbReference type="NCBI Taxonomy" id="7054"/>
    <lineage>
        <taxon>Eukaryota</taxon>
        <taxon>Metazoa</taxon>
        <taxon>Ecdysozoa</taxon>
        <taxon>Arthropoda</taxon>
        <taxon>Hexapoda</taxon>
        <taxon>Insecta</taxon>
        <taxon>Pterygota</taxon>
        <taxon>Neoptera</taxon>
        <taxon>Endopterygota</taxon>
        <taxon>Coleoptera</taxon>
        <taxon>Polyphaga</taxon>
        <taxon>Elateriformia</taxon>
        <taxon>Elateroidea</taxon>
        <taxon>Lampyridae</taxon>
        <taxon>Lampyrinae</taxon>
        <taxon>Photinus</taxon>
    </lineage>
</organism>
<dbReference type="EMBL" id="GEZM01044376">
    <property type="protein sequence ID" value="JAV78266.1"/>
    <property type="molecule type" value="Transcribed_RNA"/>
</dbReference>
<protein>
    <submittedName>
        <fullName evidence="2">Uncharacterized protein</fullName>
    </submittedName>
</protein>
<keyword evidence="1" id="KW-0812">Transmembrane</keyword>
<accession>A0A1Y1M338</accession>
<proteinExistence type="predicted"/>
<name>A0A1Y1M338_PHOPY</name>
<evidence type="ECO:0000256" key="1">
    <source>
        <dbReference type="SAM" id="Phobius"/>
    </source>
</evidence>
<keyword evidence="1" id="KW-1133">Transmembrane helix</keyword>
<evidence type="ECO:0000313" key="2">
    <source>
        <dbReference type="EMBL" id="JAV78266.1"/>
    </source>
</evidence>